<feature type="transmembrane region" description="Helical" evidence="7">
    <location>
        <begin position="7"/>
        <end position="27"/>
    </location>
</feature>
<evidence type="ECO:0000256" key="6">
    <source>
        <dbReference type="SAM" id="Coils"/>
    </source>
</evidence>
<comment type="caution">
    <text evidence="9">The sequence shown here is derived from an EMBL/GenBank/DDBJ whole genome shotgun (WGS) entry which is preliminary data.</text>
</comment>
<dbReference type="InterPro" id="IPR007221">
    <property type="entry name" value="MreC"/>
</dbReference>
<comment type="function">
    <text evidence="5">Involved in formation and maintenance of cell shape.</text>
</comment>
<dbReference type="InterPro" id="IPR042175">
    <property type="entry name" value="Cell/Rod_MreC_2"/>
</dbReference>
<dbReference type="AlphaFoldDB" id="A0A6I1MG38"/>
<dbReference type="OrthoDB" id="9792313at2"/>
<dbReference type="Gene3D" id="2.40.10.350">
    <property type="entry name" value="Rod shape-determining protein MreC, domain 2"/>
    <property type="match status" value="1"/>
</dbReference>
<dbReference type="Gene3D" id="2.40.10.340">
    <property type="entry name" value="Rod shape-determining protein MreC, domain 1"/>
    <property type="match status" value="1"/>
</dbReference>
<dbReference type="NCBIfam" id="TIGR00219">
    <property type="entry name" value="mreC"/>
    <property type="match status" value="1"/>
</dbReference>
<dbReference type="InterPro" id="IPR042177">
    <property type="entry name" value="Cell/Rod_1"/>
</dbReference>
<evidence type="ECO:0000256" key="4">
    <source>
        <dbReference type="ARBA" id="ARBA00032089"/>
    </source>
</evidence>
<feature type="coiled-coil region" evidence="6">
    <location>
        <begin position="67"/>
        <end position="111"/>
    </location>
</feature>
<keyword evidence="3 5" id="KW-0133">Cell shape</keyword>
<sequence>MKFLKNKLAVTVIVLSVTFLSIIIFSVKNGSGNIVSGGIGSALNPVQKVVYAIGDKISGVIDFFYNFSSVKAENDELKKKNIELQNKLVGYENFKRENENLKSMLDFQNKQDQYKYVGANIIGKNEGYIIDKGTKDGVYKDMPIVVPEGLVGVVTEASTNWAKVKTLIDENIAVAGIVERSRDVGIVKGYTDSNNTPLAKISNLNMNSDIKEGDVILTTSDVGGYYPKDIRIGEVVSVKEDKVNVMKTAVIKPYVNFNKLEQVFVVVPKNIRDIKDIKYD</sequence>
<evidence type="ECO:0000256" key="5">
    <source>
        <dbReference type="PIRNR" id="PIRNR038471"/>
    </source>
</evidence>
<comment type="similarity">
    <text evidence="1 5">Belongs to the MreC family.</text>
</comment>
<dbReference type="EMBL" id="WHJC01000009">
    <property type="protein sequence ID" value="MPQ42496.1"/>
    <property type="molecule type" value="Genomic_DNA"/>
</dbReference>
<dbReference type="PANTHER" id="PTHR34138">
    <property type="entry name" value="CELL SHAPE-DETERMINING PROTEIN MREC"/>
    <property type="match status" value="1"/>
</dbReference>
<dbReference type="GO" id="GO:0008360">
    <property type="term" value="P:regulation of cell shape"/>
    <property type="evidence" value="ECO:0007669"/>
    <property type="project" value="UniProtKB-KW"/>
</dbReference>
<dbReference type="InterPro" id="IPR055342">
    <property type="entry name" value="MreC_beta-barrel_core"/>
</dbReference>
<proteinExistence type="inferred from homology"/>
<evidence type="ECO:0000313" key="9">
    <source>
        <dbReference type="EMBL" id="MPQ42496.1"/>
    </source>
</evidence>
<evidence type="ECO:0000256" key="3">
    <source>
        <dbReference type="ARBA" id="ARBA00022960"/>
    </source>
</evidence>
<keyword evidence="7" id="KW-1133">Transmembrane helix</keyword>
<feature type="domain" description="Rod shape-determining protein MreC beta-barrel core" evidence="8">
    <location>
        <begin position="125"/>
        <end position="266"/>
    </location>
</feature>
<evidence type="ECO:0000256" key="2">
    <source>
        <dbReference type="ARBA" id="ARBA00013855"/>
    </source>
</evidence>
<dbReference type="PIRSF" id="PIRSF038471">
    <property type="entry name" value="MreC"/>
    <property type="match status" value="1"/>
</dbReference>
<evidence type="ECO:0000313" key="10">
    <source>
        <dbReference type="Proteomes" id="UP000430345"/>
    </source>
</evidence>
<accession>A0A6I1MG38</accession>
<evidence type="ECO:0000259" key="8">
    <source>
        <dbReference type="Pfam" id="PF04085"/>
    </source>
</evidence>
<keyword evidence="10" id="KW-1185">Reference proteome</keyword>
<keyword evidence="7" id="KW-0472">Membrane</keyword>
<dbReference type="Pfam" id="PF04085">
    <property type="entry name" value="MreC"/>
    <property type="match status" value="1"/>
</dbReference>
<dbReference type="Proteomes" id="UP000430345">
    <property type="component" value="Unassembled WGS sequence"/>
</dbReference>
<reference evidence="9 10" key="1">
    <citation type="submission" date="2019-10" db="EMBL/GenBank/DDBJ databases">
        <title>The Genome Sequence of Clostridium tarantellae Isolated from Fish Brain.</title>
        <authorList>
            <person name="Bano L."/>
            <person name="Kiel M."/>
            <person name="Sales G."/>
            <person name="Doxey A.C."/>
            <person name="Mansfield M.J."/>
            <person name="Schiavone M."/>
            <person name="Rossetto O."/>
            <person name="Pirazzini M."/>
            <person name="Dobrindt U."/>
            <person name="Montecucco C."/>
        </authorList>
    </citation>
    <scope>NUCLEOTIDE SEQUENCE [LARGE SCALE GENOMIC DNA]</scope>
    <source>
        <strain evidence="9 10">DSM 3997</strain>
    </source>
</reference>
<keyword evidence="6" id="KW-0175">Coiled coil</keyword>
<evidence type="ECO:0000256" key="7">
    <source>
        <dbReference type="SAM" id="Phobius"/>
    </source>
</evidence>
<dbReference type="GO" id="GO:0005886">
    <property type="term" value="C:plasma membrane"/>
    <property type="evidence" value="ECO:0007669"/>
    <property type="project" value="TreeGrafter"/>
</dbReference>
<name>A0A6I1MG38_9CLOT</name>
<dbReference type="PANTHER" id="PTHR34138:SF1">
    <property type="entry name" value="CELL SHAPE-DETERMINING PROTEIN MREC"/>
    <property type="match status" value="1"/>
</dbReference>
<protein>
    <recommendedName>
        <fullName evidence="2 5">Cell shape-determining protein MreC</fullName>
    </recommendedName>
    <alternativeName>
        <fullName evidence="4 5">Cell shape protein MreC</fullName>
    </alternativeName>
</protein>
<evidence type="ECO:0000256" key="1">
    <source>
        <dbReference type="ARBA" id="ARBA00009369"/>
    </source>
</evidence>
<dbReference type="RefSeq" id="WP_152887170.1">
    <property type="nucleotide sequence ID" value="NZ_WHJC01000009.1"/>
</dbReference>
<keyword evidence="7" id="KW-0812">Transmembrane</keyword>
<organism evidence="9 10">
    <name type="scientific">Clostridium tarantellae</name>
    <dbReference type="NCBI Taxonomy" id="39493"/>
    <lineage>
        <taxon>Bacteria</taxon>
        <taxon>Bacillati</taxon>
        <taxon>Bacillota</taxon>
        <taxon>Clostridia</taxon>
        <taxon>Eubacteriales</taxon>
        <taxon>Clostridiaceae</taxon>
        <taxon>Clostridium</taxon>
    </lineage>
</organism>
<gene>
    <name evidence="9" type="primary">mreC</name>
    <name evidence="9" type="ORF">GBZ86_01765</name>
</gene>